<dbReference type="PROSITE" id="PS51257">
    <property type="entry name" value="PROKAR_LIPOPROTEIN"/>
    <property type="match status" value="1"/>
</dbReference>
<dbReference type="Pfam" id="PF00496">
    <property type="entry name" value="SBP_bac_5"/>
    <property type="match status" value="1"/>
</dbReference>
<dbReference type="Gene3D" id="3.10.105.10">
    <property type="entry name" value="Dipeptide-binding Protein, Domain 3"/>
    <property type="match status" value="1"/>
</dbReference>
<feature type="chain" id="PRO_5038539294" evidence="1">
    <location>
        <begin position="17"/>
        <end position="598"/>
    </location>
</feature>
<dbReference type="Proteomes" id="UP000515928">
    <property type="component" value="Chromosome"/>
</dbReference>
<name>A0A7G9RWY5_9FIRM</name>
<dbReference type="InterPro" id="IPR030678">
    <property type="entry name" value="Peptide/Ni-bd"/>
</dbReference>
<evidence type="ECO:0000256" key="1">
    <source>
        <dbReference type="SAM" id="SignalP"/>
    </source>
</evidence>
<dbReference type="Gene3D" id="3.40.190.10">
    <property type="entry name" value="Periplasmic binding protein-like II"/>
    <property type="match status" value="1"/>
</dbReference>
<dbReference type="RefSeq" id="WP_187533242.1">
    <property type="nucleotide sequence ID" value="NZ_CBCSHU010000020.1"/>
</dbReference>
<evidence type="ECO:0000259" key="2">
    <source>
        <dbReference type="Pfam" id="PF00496"/>
    </source>
</evidence>
<dbReference type="GO" id="GO:0015833">
    <property type="term" value="P:peptide transport"/>
    <property type="evidence" value="ECO:0007669"/>
    <property type="project" value="TreeGrafter"/>
</dbReference>
<dbReference type="PANTHER" id="PTHR30290">
    <property type="entry name" value="PERIPLASMIC BINDING COMPONENT OF ABC TRANSPORTER"/>
    <property type="match status" value="1"/>
</dbReference>
<dbReference type="PIRSF" id="PIRSF002741">
    <property type="entry name" value="MppA"/>
    <property type="match status" value="1"/>
</dbReference>
<feature type="signal peptide" evidence="1">
    <location>
        <begin position="1"/>
        <end position="16"/>
    </location>
</feature>
<accession>A0A7G9RWY5</accession>
<keyword evidence="4" id="KW-1185">Reference proteome</keyword>
<dbReference type="GO" id="GO:0043190">
    <property type="term" value="C:ATP-binding cassette (ABC) transporter complex"/>
    <property type="evidence" value="ECO:0007669"/>
    <property type="project" value="InterPro"/>
</dbReference>
<dbReference type="InterPro" id="IPR039424">
    <property type="entry name" value="SBP_5"/>
</dbReference>
<protein>
    <submittedName>
        <fullName evidence="3">ABC transporter substrate-binding protein</fullName>
    </submittedName>
</protein>
<dbReference type="GO" id="GO:1904680">
    <property type="term" value="F:peptide transmembrane transporter activity"/>
    <property type="evidence" value="ECO:0007669"/>
    <property type="project" value="TreeGrafter"/>
</dbReference>
<dbReference type="InterPro" id="IPR000914">
    <property type="entry name" value="SBP_5_dom"/>
</dbReference>
<dbReference type="CDD" id="cd00995">
    <property type="entry name" value="PBP2_NikA_DppA_OppA_like"/>
    <property type="match status" value="1"/>
</dbReference>
<proteinExistence type="predicted"/>
<gene>
    <name evidence="3" type="ORF">H9L01_06970</name>
</gene>
<dbReference type="SUPFAM" id="SSF53850">
    <property type="entry name" value="Periplasmic binding protein-like II"/>
    <property type="match status" value="1"/>
</dbReference>
<keyword evidence="1" id="KW-0732">Signal</keyword>
<sequence length="598" mass="66767">MKKLMLTLLASLLVLAGCSSKGSGNTLTVAAPDKLKGDFVAGFSSGAYDAWVMRLMGNLSTGASTHYVDRATGEYKVNPTVVEKLDIKEGENGNKTYSYTLKDGLKWSDGEAITAKDFVFSVLFRSLGEWQNVATMDAGAQDLLGYKAYQDGSSKEFEGVKYIDDKHFELTIDGENLPYYYEQTFAAVTPDPAHAWMKDAKFNANGNGFDNTAEEIAAGVKNVAEKERYAPTVTSGAYKFDSFKDDTAVVVKNDNYAGNFEGEKAKIDKIVVRVVSTDVQVQSLEKGEIDMAPGMIEGKHINKAKELDLPMHTYPRNGFGNIVLKANKFPTDITEVRQAMGFLLDRQEFVNNIAGGYAKVVDGPYGLSQWFYTENQDKIESQLIKYTYNLDEANKLLDKTEFIYEADGKTPFDASKASDTAAYYRHNKDGKQLAVKHFGTEKNDISTLINTQLKPSAAKVGMNFSMDTGDFATLGDYMQGRKENDYNSFNLATSFTAIYDPYTGFHSDWVGRGTNWSDLADSELDNLIMSMRRHEPTDREGFSDDVVKYIVRWNELLPSIPLYSNTYHDIYAKRVEGMDKITPLLNWDQTIEYISIAK</sequence>
<dbReference type="GO" id="GO:0042597">
    <property type="term" value="C:periplasmic space"/>
    <property type="evidence" value="ECO:0007669"/>
    <property type="project" value="UniProtKB-ARBA"/>
</dbReference>
<organism evidence="3 4">
    <name type="scientific">Erysipelothrix inopinata</name>
    <dbReference type="NCBI Taxonomy" id="225084"/>
    <lineage>
        <taxon>Bacteria</taxon>
        <taxon>Bacillati</taxon>
        <taxon>Bacillota</taxon>
        <taxon>Erysipelotrichia</taxon>
        <taxon>Erysipelotrichales</taxon>
        <taxon>Erysipelotrichaceae</taxon>
        <taxon>Erysipelothrix</taxon>
    </lineage>
</organism>
<evidence type="ECO:0000313" key="3">
    <source>
        <dbReference type="EMBL" id="QNN60110.1"/>
    </source>
</evidence>
<dbReference type="AlphaFoldDB" id="A0A7G9RWY5"/>
<dbReference type="KEGG" id="eio:H9L01_06970"/>
<dbReference type="EMBL" id="CP060715">
    <property type="protein sequence ID" value="QNN60110.1"/>
    <property type="molecule type" value="Genomic_DNA"/>
</dbReference>
<feature type="domain" description="Solute-binding protein family 5" evidence="2">
    <location>
        <begin position="91"/>
        <end position="508"/>
    </location>
</feature>
<evidence type="ECO:0000313" key="4">
    <source>
        <dbReference type="Proteomes" id="UP000515928"/>
    </source>
</evidence>
<reference evidence="3 4" key="1">
    <citation type="submission" date="2020-08" db="EMBL/GenBank/DDBJ databases">
        <title>Genome sequence of Erysipelothrix inopinata DSM 15511T.</title>
        <authorList>
            <person name="Hyun D.-W."/>
            <person name="Bae J.-W."/>
        </authorList>
    </citation>
    <scope>NUCLEOTIDE SEQUENCE [LARGE SCALE GENOMIC DNA]</scope>
    <source>
        <strain evidence="3 4">DSM 15511</strain>
    </source>
</reference>